<feature type="region of interest" description="Disordered" evidence="1">
    <location>
        <begin position="19"/>
        <end position="69"/>
    </location>
</feature>
<evidence type="ECO:0000313" key="2">
    <source>
        <dbReference type="EMBL" id="SBP23893.1"/>
    </source>
</evidence>
<reference evidence="2" key="2">
    <citation type="submission" date="2016-06" db="EMBL/GenBank/DDBJ databases">
        <title>The genome of a short-lived fish provides insights into sex chromosome evolution and the genetic control of aging.</title>
        <authorList>
            <person name="Reichwald K."/>
            <person name="Felder M."/>
            <person name="Petzold A."/>
            <person name="Koch P."/>
            <person name="Groth M."/>
            <person name="Platzer M."/>
        </authorList>
    </citation>
    <scope>NUCLEOTIDE SEQUENCE</scope>
    <source>
        <tissue evidence="2">Brain</tissue>
    </source>
</reference>
<organism evidence="2">
    <name type="scientific">Iconisemion striatum</name>
    <dbReference type="NCBI Taxonomy" id="60296"/>
    <lineage>
        <taxon>Eukaryota</taxon>
        <taxon>Metazoa</taxon>
        <taxon>Chordata</taxon>
        <taxon>Craniata</taxon>
        <taxon>Vertebrata</taxon>
        <taxon>Euteleostomi</taxon>
        <taxon>Actinopterygii</taxon>
        <taxon>Neopterygii</taxon>
        <taxon>Teleostei</taxon>
        <taxon>Neoteleostei</taxon>
        <taxon>Acanthomorphata</taxon>
        <taxon>Ovalentaria</taxon>
        <taxon>Atherinomorphae</taxon>
        <taxon>Cyprinodontiformes</taxon>
        <taxon>Nothobranchiidae</taxon>
        <taxon>Iconisemion</taxon>
    </lineage>
</organism>
<evidence type="ECO:0000256" key="1">
    <source>
        <dbReference type="SAM" id="MobiDB-lite"/>
    </source>
</evidence>
<protein>
    <submittedName>
        <fullName evidence="2">Eva-1 homolog A</fullName>
    </submittedName>
</protein>
<proteinExistence type="predicted"/>
<gene>
    <name evidence="2" type="primary">EVA1A</name>
</gene>
<accession>A0A1A7Y0T1</accession>
<dbReference type="AlphaFoldDB" id="A0A1A7Y0T1"/>
<feature type="compositionally biased region" description="Gly residues" evidence="1">
    <location>
        <begin position="29"/>
        <end position="39"/>
    </location>
</feature>
<name>A0A1A7Y0T1_9TELE</name>
<dbReference type="EMBL" id="HADX01001661">
    <property type="protein sequence ID" value="SBP23893.1"/>
    <property type="molecule type" value="Transcribed_RNA"/>
</dbReference>
<reference evidence="2" key="1">
    <citation type="submission" date="2016-05" db="EMBL/GenBank/DDBJ databases">
        <authorList>
            <person name="Lavstsen T."/>
            <person name="Jespersen J.S."/>
        </authorList>
    </citation>
    <scope>NUCLEOTIDE SEQUENCE</scope>
    <source>
        <tissue evidence="2">Brain</tissue>
    </source>
</reference>
<feature type="non-terminal residue" evidence="2">
    <location>
        <position position="1"/>
    </location>
</feature>
<feature type="compositionally biased region" description="Basic and acidic residues" evidence="1">
    <location>
        <begin position="43"/>
        <end position="55"/>
    </location>
</feature>
<sequence length="77" mass="7719">RLGLGHHLGPVGAAAPTLRAHAKHERVHVGGGAGEGAEAGGTRADHTGDLDERAAGHPGDAEPQSLLLTTAWDVCST</sequence>